<name>A0ABM1V9C7_SOLPN</name>
<evidence type="ECO:0000313" key="1">
    <source>
        <dbReference type="Proteomes" id="UP000694930"/>
    </source>
</evidence>
<dbReference type="GeneID" id="114076848"/>
<sequence>MAASTAVISLLQTLDQPNISELYHGHTADTLDSLRATSEYFLDVLEKSSYKSGIDIEKIKSLEEKIIVVSSEAEYVVETKISEIIKGDSWTFGILQHQDMLPVVEKMDNTKKQVMEILSHDDADQILDGDLKIIDK</sequence>
<evidence type="ECO:0000313" key="2">
    <source>
        <dbReference type="RefSeq" id="XP_027772345.1"/>
    </source>
</evidence>
<reference evidence="1" key="1">
    <citation type="journal article" date="2014" name="Nat. Genet.">
        <title>The genome of the stress-tolerant wild tomato species Solanum pennellii.</title>
        <authorList>
            <person name="Bolger A."/>
            <person name="Scossa F."/>
            <person name="Bolger M.E."/>
            <person name="Lanz C."/>
            <person name="Maumus F."/>
            <person name="Tohge T."/>
            <person name="Quesneville H."/>
            <person name="Alseekh S."/>
            <person name="Sorensen I."/>
            <person name="Lichtenstein G."/>
            <person name="Fich E.A."/>
            <person name="Conte M."/>
            <person name="Keller H."/>
            <person name="Schneeberger K."/>
            <person name="Schwacke R."/>
            <person name="Ofner I."/>
            <person name="Vrebalov J."/>
            <person name="Xu Y."/>
            <person name="Osorio S."/>
            <person name="Aflitos S.A."/>
            <person name="Schijlen E."/>
            <person name="Jimenez-Gomez J.M."/>
            <person name="Ryngajllo M."/>
            <person name="Kimura S."/>
            <person name="Kumar R."/>
            <person name="Koenig D."/>
            <person name="Headland L.R."/>
            <person name="Maloof J.N."/>
            <person name="Sinha N."/>
            <person name="van Ham R.C."/>
            <person name="Lankhorst R.K."/>
            <person name="Mao L."/>
            <person name="Vogel A."/>
            <person name="Arsova B."/>
            <person name="Panstruga R."/>
            <person name="Fei Z."/>
            <person name="Rose J.K."/>
            <person name="Zamir D."/>
            <person name="Carrari F."/>
            <person name="Giovannoni J.J."/>
            <person name="Weigel D."/>
            <person name="Usadel B."/>
            <person name="Fernie A.R."/>
        </authorList>
    </citation>
    <scope>NUCLEOTIDE SEQUENCE [LARGE SCALE GENOMIC DNA]</scope>
    <source>
        <strain evidence="1">cv. LA0716</strain>
    </source>
</reference>
<dbReference type="Gene3D" id="1.20.5.4130">
    <property type="match status" value="1"/>
</dbReference>
<proteinExistence type="predicted"/>
<organism evidence="1 2">
    <name type="scientific">Solanum pennellii</name>
    <name type="common">Tomato</name>
    <name type="synonym">Lycopersicon pennellii</name>
    <dbReference type="NCBI Taxonomy" id="28526"/>
    <lineage>
        <taxon>Eukaryota</taxon>
        <taxon>Viridiplantae</taxon>
        <taxon>Streptophyta</taxon>
        <taxon>Embryophyta</taxon>
        <taxon>Tracheophyta</taxon>
        <taxon>Spermatophyta</taxon>
        <taxon>Magnoliopsida</taxon>
        <taxon>eudicotyledons</taxon>
        <taxon>Gunneridae</taxon>
        <taxon>Pentapetalae</taxon>
        <taxon>asterids</taxon>
        <taxon>lamiids</taxon>
        <taxon>Solanales</taxon>
        <taxon>Solanaceae</taxon>
        <taxon>Solanoideae</taxon>
        <taxon>Solaneae</taxon>
        <taxon>Solanum</taxon>
        <taxon>Solanum subgen. Lycopersicon</taxon>
    </lineage>
</organism>
<keyword evidence="1" id="KW-1185">Reference proteome</keyword>
<dbReference type="Proteomes" id="UP000694930">
    <property type="component" value="Chromosome 4"/>
</dbReference>
<protein>
    <submittedName>
        <fullName evidence="2">Uncharacterized protein LOC114076848</fullName>
    </submittedName>
</protein>
<dbReference type="RefSeq" id="XP_027772345.1">
    <property type="nucleotide sequence ID" value="XM_027916544.1"/>
</dbReference>
<accession>A0ABM1V9C7</accession>
<gene>
    <name evidence="2" type="primary">LOC114076848</name>
</gene>
<reference evidence="2" key="2">
    <citation type="submission" date="2025-08" db="UniProtKB">
        <authorList>
            <consortium name="RefSeq"/>
        </authorList>
    </citation>
    <scope>IDENTIFICATION</scope>
</reference>